<comment type="caution">
    <text evidence="1">The sequence shown here is derived from an EMBL/GenBank/DDBJ whole genome shotgun (WGS) entry which is preliminary data.</text>
</comment>
<evidence type="ECO:0008006" key="3">
    <source>
        <dbReference type="Google" id="ProtNLM"/>
    </source>
</evidence>
<sequence>MESRPEGFPSFPHNDLSSPQCEEYKADATVASLEPDPKFAATQEYQEMQKYIEKNYDFKKLKQDFITKGYVVYKPEIPDNVLNGATEFTEQVLKRCKTEGVVPADDCPDFHQDRFTDIDSVRDLAQNYDIRAMLASLHGYEPYPFQTLNYPKSSMARTHSDYIHFAAHPLPLMSAAWVALQDIDPNSGPVFYYEGSHVISPFNMQDFGLGDRTKSPLNYAKYQDIVTAHMHSSSFPYKEAVFPKGWVLIWSSNLVHGGPPAKNSALPRLSQVTHYFFRNSNYNWAPVASEVLDDIVTYYDEEAVNRKWGRSGTAEERSAMSKFTIQNCNYMTKDKPNVPNPCMHHHRIPKVFGDIFEHKGEVGNDVIM</sequence>
<evidence type="ECO:0000313" key="1">
    <source>
        <dbReference type="EMBL" id="GMH60598.1"/>
    </source>
</evidence>
<dbReference type="Gene3D" id="2.60.120.620">
    <property type="entry name" value="q2cbj1_9rhob like domain"/>
    <property type="match status" value="1"/>
</dbReference>
<dbReference type="InterPro" id="IPR008775">
    <property type="entry name" value="Phytyl_CoA_dOase-like"/>
</dbReference>
<dbReference type="EMBL" id="BRXW01000500">
    <property type="protein sequence ID" value="GMH60598.1"/>
    <property type="molecule type" value="Genomic_DNA"/>
</dbReference>
<dbReference type="SUPFAM" id="SSF51197">
    <property type="entry name" value="Clavaminate synthase-like"/>
    <property type="match status" value="1"/>
</dbReference>
<reference evidence="2" key="1">
    <citation type="journal article" date="2023" name="Commun. Biol.">
        <title>Genome analysis of Parmales, the sister group of diatoms, reveals the evolutionary specialization of diatoms from phago-mixotrophs to photoautotrophs.</title>
        <authorList>
            <person name="Ban H."/>
            <person name="Sato S."/>
            <person name="Yoshikawa S."/>
            <person name="Yamada K."/>
            <person name="Nakamura Y."/>
            <person name="Ichinomiya M."/>
            <person name="Sato N."/>
            <person name="Blanc-Mathieu R."/>
            <person name="Endo H."/>
            <person name="Kuwata A."/>
            <person name="Ogata H."/>
        </authorList>
    </citation>
    <scope>NUCLEOTIDE SEQUENCE [LARGE SCALE GENOMIC DNA]</scope>
    <source>
        <strain evidence="2">NIES 3700</strain>
    </source>
</reference>
<dbReference type="Pfam" id="PF05721">
    <property type="entry name" value="PhyH"/>
    <property type="match status" value="1"/>
</dbReference>
<organism evidence="1 2">
    <name type="scientific">Triparma laevis f. longispina</name>
    <dbReference type="NCBI Taxonomy" id="1714387"/>
    <lineage>
        <taxon>Eukaryota</taxon>
        <taxon>Sar</taxon>
        <taxon>Stramenopiles</taxon>
        <taxon>Ochrophyta</taxon>
        <taxon>Bolidophyceae</taxon>
        <taxon>Parmales</taxon>
        <taxon>Triparmaceae</taxon>
        <taxon>Triparma</taxon>
    </lineage>
</organism>
<gene>
    <name evidence="1" type="ORF">TrLO_g7886</name>
</gene>
<accession>A0A9W7E378</accession>
<dbReference type="AlphaFoldDB" id="A0A9W7E378"/>
<name>A0A9W7E378_9STRA</name>
<dbReference type="OrthoDB" id="2328924at2759"/>
<dbReference type="Proteomes" id="UP001165122">
    <property type="component" value="Unassembled WGS sequence"/>
</dbReference>
<evidence type="ECO:0000313" key="2">
    <source>
        <dbReference type="Proteomes" id="UP001165122"/>
    </source>
</evidence>
<keyword evidence="2" id="KW-1185">Reference proteome</keyword>
<proteinExistence type="predicted"/>
<protein>
    <recommendedName>
        <fullName evidence="3">Phytanoyl-CoA dioxygenase</fullName>
    </recommendedName>
</protein>